<dbReference type="Proteomes" id="UP001199355">
    <property type="component" value="Unassembled WGS sequence"/>
</dbReference>
<protein>
    <submittedName>
        <fullName evidence="2">GNAT family N-acetyltransferase</fullName>
    </submittedName>
</protein>
<evidence type="ECO:0000313" key="3">
    <source>
        <dbReference type="Proteomes" id="UP001199355"/>
    </source>
</evidence>
<dbReference type="InterPro" id="IPR000182">
    <property type="entry name" value="GNAT_dom"/>
</dbReference>
<dbReference type="Pfam" id="PF00583">
    <property type="entry name" value="Acetyltransf_1"/>
    <property type="match status" value="1"/>
</dbReference>
<proteinExistence type="predicted"/>
<accession>A0AAE3ATP8</accession>
<dbReference type="GO" id="GO:0016747">
    <property type="term" value="F:acyltransferase activity, transferring groups other than amino-acyl groups"/>
    <property type="evidence" value="ECO:0007669"/>
    <property type="project" value="InterPro"/>
</dbReference>
<evidence type="ECO:0000313" key="2">
    <source>
        <dbReference type="EMBL" id="MCC2167594.1"/>
    </source>
</evidence>
<dbReference type="EMBL" id="JAJEQF010000016">
    <property type="protein sequence ID" value="MCC2167594.1"/>
    <property type="molecule type" value="Genomic_DNA"/>
</dbReference>
<gene>
    <name evidence="2" type="ORF">LKD45_07785</name>
</gene>
<sequence>MNNRFRFDAPSVADEEELDDQLVAYNLRKVPCRQGEPFVKFCRCAYNEKNELVGGVLACSILWNILSIESVWVAENYRGQGIAARLLKEVEEEAKAAGCYMAQLDTFDFQAPGFYEKQGYEIFGTLTNAPKGHTHYYMKKTL</sequence>
<dbReference type="RefSeq" id="WP_021915357.1">
    <property type="nucleotide sequence ID" value="NZ_JAJEQF010000016.1"/>
</dbReference>
<dbReference type="CDD" id="cd04301">
    <property type="entry name" value="NAT_SF"/>
    <property type="match status" value="1"/>
</dbReference>
<dbReference type="Gene3D" id="3.40.630.30">
    <property type="match status" value="1"/>
</dbReference>
<dbReference type="AlphaFoldDB" id="A0AAE3ATP8"/>
<feature type="domain" description="N-acetyltransferase" evidence="1">
    <location>
        <begin position="1"/>
        <end position="142"/>
    </location>
</feature>
<evidence type="ECO:0000259" key="1">
    <source>
        <dbReference type="PROSITE" id="PS51186"/>
    </source>
</evidence>
<reference evidence="2 3" key="1">
    <citation type="submission" date="2021-10" db="EMBL/GenBank/DDBJ databases">
        <title>Anaerobic single-cell dispensing facilitates the cultivation of human gut bacteria.</title>
        <authorList>
            <person name="Afrizal A."/>
        </authorList>
    </citation>
    <scope>NUCLEOTIDE SEQUENCE [LARGE SCALE GENOMIC DNA]</scope>
    <source>
        <strain evidence="2 3">CLA-AA-H244</strain>
    </source>
</reference>
<dbReference type="SUPFAM" id="SSF55729">
    <property type="entry name" value="Acyl-CoA N-acyltransferases (Nat)"/>
    <property type="match status" value="1"/>
</dbReference>
<dbReference type="InterPro" id="IPR016181">
    <property type="entry name" value="Acyl_CoA_acyltransferase"/>
</dbReference>
<keyword evidence="3" id="KW-1185">Reference proteome</keyword>
<comment type="caution">
    <text evidence="2">The sequence shown here is derived from an EMBL/GenBank/DDBJ whole genome shotgun (WGS) entry which is preliminary data.</text>
</comment>
<dbReference type="PROSITE" id="PS51186">
    <property type="entry name" value="GNAT"/>
    <property type="match status" value="1"/>
</dbReference>
<name>A0AAE3ATP8_9FIRM</name>
<organism evidence="2 3">
    <name type="scientific">Gallintestinimicrobium propionicum</name>
    <dbReference type="NCBI Taxonomy" id="2981770"/>
    <lineage>
        <taxon>Bacteria</taxon>
        <taxon>Bacillati</taxon>
        <taxon>Bacillota</taxon>
        <taxon>Clostridia</taxon>
        <taxon>Lachnospirales</taxon>
        <taxon>Lachnospiraceae</taxon>
        <taxon>Gallintestinimicrobium</taxon>
    </lineage>
</organism>